<organism evidence="2 3">
    <name type="scientific">Chryseobacterium lacus</name>
    <dbReference type="NCBI Taxonomy" id="2058346"/>
    <lineage>
        <taxon>Bacteria</taxon>
        <taxon>Pseudomonadati</taxon>
        <taxon>Bacteroidota</taxon>
        <taxon>Flavobacteriia</taxon>
        <taxon>Flavobacteriales</taxon>
        <taxon>Weeksellaceae</taxon>
        <taxon>Chryseobacterium group</taxon>
        <taxon>Chryseobacterium</taxon>
    </lineage>
</organism>
<feature type="compositionally biased region" description="Basic and acidic residues" evidence="1">
    <location>
        <begin position="10"/>
        <end position="19"/>
    </location>
</feature>
<gene>
    <name evidence="2" type="ORF">DQ356_09845</name>
</gene>
<evidence type="ECO:0000313" key="3">
    <source>
        <dbReference type="Proteomes" id="UP000252172"/>
    </source>
</evidence>
<name>A0A368MW30_9FLAO</name>
<feature type="region of interest" description="Disordered" evidence="1">
    <location>
        <begin position="1"/>
        <end position="60"/>
    </location>
</feature>
<dbReference type="OrthoDB" id="1273615at2"/>
<comment type="caution">
    <text evidence="2">The sequence shown here is derived from an EMBL/GenBank/DDBJ whole genome shotgun (WGS) entry which is preliminary data.</text>
</comment>
<dbReference type="RefSeq" id="WP_114304326.1">
    <property type="nucleotide sequence ID" value="NZ_QPIE01000007.1"/>
</dbReference>
<feature type="compositionally biased region" description="Basic and acidic residues" evidence="1">
    <location>
        <begin position="40"/>
        <end position="60"/>
    </location>
</feature>
<sequence>MKPPKKKQKTEKAEVKKQNQDYPNIPASSERIVSQEETDQEIKKTSKLNKDGKTDNIDHS</sequence>
<dbReference type="Proteomes" id="UP000252172">
    <property type="component" value="Unassembled WGS sequence"/>
</dbReference>
<accession>A0A368MW30</accession>
<proteinExistence type="predicted"/>
<dbReference type="AlphaFoldDB" id="A0A368MW30"/>
<dbReference type="EMBL" id="QPIE01000007">
    <property type="protein sequence ID" value="RCU42226.1"/>
    <property type="molecule type" value="Genomic_DNA"/>
</dbReference>
<keyword evidence="3" id="KW-1185">Reference proteome</keyword>
<protein>
    <submittedName>
        <fullName evidence="2">Uncharacterized protein</fullName>
    </submittedName>
</protein>
<evidence type="ECO:0000256" key="1">
    <source>
        <dbReference type="SAM" id="MobiDB-lite"/>
    </source>
</evidence>
<evidence type="ECO:0000313" key="2">
    <source>
        <dbReference type="EMBL" id="RCU42226.1"/>
    </source>
</evidence>
<reference evidence="2 3" key="1">
    <citation type="submission" date="2018-07" db="EMBL/GenBank/DDBJ databases">
        <title>Chryseobacterium lacus sp. nov., isolated from lake water.</title>
        <authorList>
            <person name="Li C.-M."/>
        </authorList>
    </citation>
    <scope>NUCLEOTIDE SEQUENCE [LARGE SCALE GENOMIC DNA]</scope>
    <source>
        <strain evidence="2 3">YLOS41</strain>
    </source>
</reference>